<evidence type="ECO:0000313" key="2">
    <source>
        <dbReference type="EMBL" id="GAI11700.1"/>
    </source>
</evidence>
<comment type="caution">
    <text evidence="2">The sequence shown here is derived from an EMBL/GenBank/DDBJ whole genome shotgun (WGS) entry which is preliminary data.</text>
</comment>
<gene>
    <name evidence="2" type="ORF">S06H3_18000</name>
</gene>
<proteinExistence type="predicted"/>
<feature type="non-terminal residue" evidence="2">
    <location>
        <position position="1"/>
    </location>
</feature>
<dbReference type="EMBL" id="BARV01009057">
    <property type="protein sequence ID" value="GAI11700.1"/>
    <property type="molecule type" value="Genomic_DNA"/>
</dbReference>
<evidence type="ECO:0000256" key="1">
    <source>
        <dbReference type="SAM" id="MobiDB-lite"/>
    </source>
</evidence>
<accession>X1MAI0</accession>
<reference evidence="2" key="1">
    <citation type="journal article" date="2014" name="Front. Microbiol.">
        <title>High frequency of phylogenetically diverse reductive dehalogenase-homologous genes in deep subseafloor sedimentary metagenomes.</title>
        <authorList>
            <person name="Kawai M."/>
            <person name="Futagami T."/>
            <person name="Toyoda A."/>
            <person name="Takaki Y."/>
            <person name="Nishi S."/>
            <person name="Hori S."/>
            <person name="Arai W."/>
            <person name="Tsubouchi T."/>
            <person name="Morono Y."/>
            <person name="Uchiyama I."/>
            <person name="Ito T."/>
            <person name="Fujiyama A."/>
            <person name="Inagaki F."/>
            <person name="Takami H."/>
        </authorList>
    </citation>
    <scope>NUCLEOTIDE SEQUENCE</scope>
    <source>
        <strain evidence="2">Expedition CK06-06</strain>
    </source>
</reference>
<name>X1MAI0_9ZZZZ</name>
<dbReference type="AlphaFoldDB" id="X1MAI0"/>
<sequence length="81" mass="8619">GLNSPFDGGLLTAGTDGVTPVPDPTETEWTLENVHYALIIHGFDEVAPLTGFWCKGNTPEDSNLDSLVSGEVIFNYVAPAQ</sequence>
<organism evidence="2">
    <name type="scientific">marine sediment metagenome</name>
    <dbReference type="NCBI Taxonomy" id="412755"/>
    <lineage>
        <taxon>unclassified sequences</taxon>
        <taxon>metagenomes</taxon>
        <taxon>ecological metagenomes</taxon>
    </lineage>
</organism>
<feature type="region of interest" description="Disordered" evidence="1">
    <location>
        <begin position="1"/>
        <end position="22"/>
    </location>
</feature>
<protein>
    <submittedName>
        <fullName evidence="2">Uncharacterized protein</fullName>
    </submittedName>
</protein>